<gene>
    <name evidence="2" type="ORF">DSL64_27730</name>
</gene>
<sequence>MKKKFKTLSLIGMILLTGNLFSQNASDQKASDYERAIQSRAEKIIKELNLKDSVQFKNVQVLMVNQYKQLNSAEQIATEAKKKGDTAVFRQSERLLKETHASYLRDLSAQLNQEQVDKIKDGMTYSVLPVTYNAYQDMIPSLKSEEKRQILTWLTEARELAMDQGSSDKKHQVFGKYKGRINNYLSARGYDLQKERKAWEERIKQQKGNG</sequence>
<dbReference type="InterPro" id="IPR024284">
    <property type="entry name" value="DUF3826"/>
</dbReference>
<reference evidence="2 3" key="1">
    <citation type="submission" date="2018-07" db="EMBL/GenBank/DDBJ databases">
        <title>Dyadobacter roseus sp. nov., isolated from rose rhizosphere soil.</title>
        <authorList>
            <person name="Chen L."/>
        </authorList>
    </citation>
    <scope>NUCLEOTIDE SEQUENCE [LARGE SCALE GENOMIC DNA]</scope>
    <source>
        <strain evidence="2 3">RS19</strain>
    </source>
</reference>
<protein>
    <recommendedName>
        <fullName evidence="4">DUF3826 domain-containing protein</fullName>
    </recommendedName>
</protein>
<dbReference type="Proteomes" id="UP000256373">
    <property type="component" value="Unassembled WGS sequence"/>
</dbReference>
<evidence type="ECO:0000256" key="1">
    <source>
        <dbReference type="SAM" id="SignalP"/>
    </source>
</evidence>
<dbReference type="AlphaFoldDB" id="A0A3D8Y2Q4"/>
<keyword evidence="1" id="KW-0732">Signal</keyword>
<evidence type="ECO:0000313" key="3">
    <source>
        <dbReference type="Proteomes" id="UP000256373"/>
    </source>
</evidence>
<comment type="caution">
    <text evidence="2">The sequence shown here is derived from an EMBL/GenBank/DDBJ whole genome shotgun (WGS) entry which is preliminary data.</text>
</comment>
<dbReference type="Pfam" id="PF12875">
    <property type="entry name" value="DUF3826"/>
    <property type="match status" value="1"/>
</dbReference>
<name>A0A3D8Y2Q4_9BACT</name>
<dbReference type="EMBL" id="QNUL01000044">
    <property type="protein sequence ID" value="REA55727.1"/>
    <property type="molecule type" value="Genomic_DNA"/>
</dbReference>
<proteinExistence type="predicted"/>
<feature type="signal peptide" evidence="1">
    <location>
        <begin position="1"/>
        <end position="25"/>
    </location>
</feature>
<evidence type="ECO:0008006" key="4">
    <source>
        <dbReference type="Google" id="ProtNLM"/>
    </source>
</evidence>
<evidence type="ECO:0000313" key="2">
    <source>
        <dbReference type="EMBL" id="REA55727.1"/>
    </source>
</evidence>
<accession>A0A3D8Y2Q4</accession>
<keyword evidence="3" id="KW-1185">Reference proteome</keyword>
<organism evidence="2 3">
    <name type="scientific">Dyadobacter luteus</name>
    <dbReference type="NCBI Taxonomy" id="2259619"/>
    <lineage>
        <taxon>Bacteria</taxon>
        <taxon>Pseudomonadati</taxon>
        <taxon>Bacteroidota</taxon>
        <taxon>Cytophagia</taxon>
        <taxon>Cytophagales</taxon>
        <taxon>Spirosomataceae</taxon>
        <taxon>Dyadobacter</taxon>
    </lineage>
</organism>
<dbReference type="OrthoDB" id="1375905at2"/>
<feature type="chain" id="PRO_5017557212" description="DUF3826 domain-containing protein" evidence="1">
    <location>
        <begin position="26"/>
        <end position="210"/>
    </location>
</feature>